<proteinExistence type="predicted"/>
<reference evidence="1 2" key="1">
    <citation type="submission" date="2024-01" db="EMBL/GenBank/DDBJ databases">
        <title>The genomes of 5 underutilized Papilionoideae crops provide insights into root nodulation and disease resistanc.</title>
        <authorList>
            <person name="Yuan L."/>
        </authorList>
    </citation>
    <scope>NUCLEOTIDE SEQUENCE [LARGE SCALE GENOMIC DNA]</scope>
    <source>
        <strain evidence="1">ZHUSHIDOU_FW_LH</strain>
        <tissue evidence="1">Leaf</tissue>
    </source>
</reference>
<organism evidence="1 2">
    <name type="scientific">Crotalaria pallida</name>
    <name type="common">Smooth rattlebox</name>
    <name type="synonym">Crotalaria striata</name>
    <dbReference type="NCBI Taxonomy" id="3830"/>
    <lineage>
        <taxon>Eukaryota</taxon>
        <taxon>Viridiplantae</taxon>
        <taxon>Streptophyta</taxon>
        <taxon>Embryophyta</taxon>
        <taxon>Tracheophyta</taxon>
        <taxon>Spermatophyta</taxon>
        <taxon>Magnoliopsida</taxon>
        <taxon>eudicotyledons</taxon>
        <taxon>Gunneridae</taxon>
        <taxon>Pentapetalae</taxon>
        <taxon>rosids</taxon>
        <taxon>fabids</taxon>
        <taxon>Fabales</taxon>
        <taxon>Fabaceae</taxon>
        <taxon>Papilionoideae</taxon>
        <taxon>50 kb inversion clade</taxon>
        <taxon>genistoids sensu lato</taxon>
        <taxon>core genistoids</taxon>
        <taxon>Crotalarieae</taxon>
        <taxon>Crotalaria</taxon>
    </lineage>
</organism>
<accession>A0AAN9FH93</accession>
<dbReference type="AlphaFoldDB" id="A0AAN9FH93"/>
<evidence type="ECO:0000313" key="1">
    <source>
        <dbReference type="EMBL" id="KAK7274381.1"/>
    </source>
</evidence>
<dbReference type="Proteomes" id="UP001372338">
    <property type="component" value="Unassembled WGS sequence"/>
</dbReference>
<dbReference type="EMBL" id="JAYWIO010000003">
    <property type="protein sequence ID" value="KAK7274381.1"/>
    <property type="molecule type" value="Genomic_DNA"/>
</dbReference>
<sequence length="127" mass="14703">MASGSSQPLDTEKSLAIKEGKRQAHQAGDEYGFPEDLYQMLNREYVFIIEVRQRFHIDMNRDNYGVLYISYLEEHIKEFPGTHSGHEGSSTDKYLSANEDDQTIFQLDGSESILKWISGLQAWRSYF</sequence>
<gene>
    <name evidence="1" type="ORF">RIF29_15466</name>
</gene>
<comment type="caution">
    <text evidence="1">The sequence shown here is derived from an EMBL/GenBank/DDBJ whole genome shotgun (WGS) entry which is preliminary data.</text>
</comment>
<evidence type="ECO:0000313" key="2">
    <source>
        <dbReference type="Proteomes" id="UP001372338"/>
    </source>
</evidence>
<name>A0AAN9FH93_CROPI</name>
<keyword evidence="2" id="KW-1185">Reference proteome</keyword>
<protein>
    <submittedName>
        <fullName evidence="1">Uncharacterized protein</fullName>
    </submittedName>
</protein>